<feature type="domain" description="MPN" evidence="1">
    <location>
        <begin position="26"/>
        <end position="164"/>
    </location>
</feature>
<evidence type="ECO:0000313" key="3">
    <source>
        <dbReference type="Proteomes" id="UP000095038"/>
    </source>
</evidence>
<dbReference type="PANTHER" id="PTHR10540">
    <property type="entry name" value="EUKARYOTIC TRANSLATION INITIATION FACTOR 3 SUBUNIT F-RELATED"/>
    <property type="match status" value="1"/>
</dbReference>
<organism evidence="2 3">
    <name type="scientific">Ascoidea rubescens DSM 1968</name>
    <dbReference type="NCBI Taxonomy" id="1344418"/>
    <lineage>
        <taxon>Eukaryota</taxon>
        <taxon>Fungi</taxon>
        <taxon>Dikarya</taxon>
        <taxon>Ascomycota</taxon>
        <taxon>Saccharomycotina</taxon>
        <taxon>Saccharomycetes</taxon>
        <taxon>Ascoideaceae</taxon>
        <taxon>Ascoidea</taxon>
    </lineage>
</organism>
<dbReference type="SMART" id="SM00232">
    <property type="entry name" value="JAB_MPN"/>
    <property type="match status" value="1"/>
</dbReference>
<accession>A0A1D2V9R7</accession>
<dbReference type="GeneID" id="30962520"/>
<dbReference type="RefSeq" id="XP_020044713.1">
    <property type="nucleotide sequence ID" value="XM_020188884.1"/>
</dbReference>
<dbReference type="PROSITE" id="PS50249">
    <property type="entry name" value="MPN"/>
    <property type="match status" value="1"/>
</dbReference>
<protein>
    <recommendedName>
        <fullName evidence="1">MPN domain-containing protein</fullName>
    </recommendedName>
</protein>
<gene>
    <name evidence="2" type="ORF">ASCRUDRAFT_120643</name>
</gene>
<dbReference type="OrthoDB" id="25498at2759"/>
<dbReference type="Proteomes" id="UP000095038">
    <property type="component" value="Unassembled WGS sequence"/>
</dbReference>
<dbReference type="GO" id="GO:0071541">
    <property type="term" value="C:eukaryotic translation initiation factor 3 complex, eIF3m"/>
    <property type="evidence" value="ECO:0007669"/>
    <property type="project" value="TreeGrafter"/>
</dbReference>
<dbReference type="Gene3D" id="3.40.140.10">
    <property type="entry name" value="Cytidine Deaminase, domain 2"/>
    <property type="match status" value="1"/>
</dbReference>
<dbReference type="Pfam" id="PF13012">
    <property type="entry name" value="MitMem_reg"/>
    <property type="match status" value="1"/>
</dbReference>
<dbReference type="EMBL" id="KV454492">
    <property type="protein sequence ID" value="ODV58406.1"/>
    <property type="molecule type" value="Genomic_DNA"/>
</dbReference>
<dbReference type="InParanoid" id="A0A1D2V9R7"/>
<evidence type="ECO:0000259" key="1">
    <source>
        <dbReference type="PROSITE" id="PS50249"/>
    </source>
</evidence>
<dbReference type="AlphaFoldDB" id="A0A1D2V9R7"/>
<dbReference type="InterPro" id="IPR024969">
    <property type="entry name" value="EIF3F/CSN6-like_C"/>
</dbReference>
<dbReference type="STRING" id="1344418.A0A1D2V9R7"/>
<dbReference type="InterPro" id="IPR000555">
    <property type="entry name" value="JAMM/MPN+_dom"/>
</dbReference>
<evidence type="ECO:0000313" key="2">
    <source>
        <dbReference type="EMBL" id="ODV58406.1"/>
    </source>
</evidence>
<name>A0A1D2V9R7_9ASCO</name>
<dbReference type="Pfam" id="PF01398">
    <property type="entry name" value="JAB"/>
    <property type="match status" value="1"/>
</dbReference>
<reference evidence="3" key="1">
    <citation type="submission" date="2016-05" db="EMBL/GenBank/DDBJ databases">
        <title>Comparative genomics of biotechnologically important yeasts.</title>
        <authorList>
            <consortium name="DOE Joint Genome Institute"/>
            <person name="Riley R."/>
            <person name="Haridas S."/>
            <person name="Wolfe K.H."/>
            <person name="Lopes M.R."/>
            <person name="Hittinger C.T."/>
            <person name="Goker M."/>
            <person name="Salamov A."/>
            <person name="Wisecaver J."/>
            <person name="Long T.M."/>
            <person name="Aerts A.L."/>
            <person name="Barry K."/>
            <person name="Choi C."/>
            <person name="Clum A."/>
            <person name="Coughlan A.Y."/>
            <person name="Deshpande S."/>
            <person name="Douglass A.P."/>
            <person name="Hanson S.J."/>
            <person name="Klenk H.-P."/>
            <person name="Labutti K."/>
            <person name="Lapidus A."/>
            <person name="Lindquist E."/>
            <person name="Lipzen A."/>
            <person name="Meier-Kolthoff J.P."/>
            <person name="Ohm R.A."/>
            <person name="Otillar R.P."/>
            <person name="Pangilinan J."/>
            <person name="Peng Y."/>
            <person name="Rokas A."/>
            <person name="Rosa C.A."/>
            <person name="Scheuner C."/>
            <person name="Sibirny A.A."/>
            <person name="Slot J.C."/>
            <person name="Stielow J.B."/>
            <person name="Sun H."/>
            <person name="Kurtzman C.P."/>
            <person name="Blackwell M."/>
            <person name="Grigoriev I.V."/>
            <person name="Jeffries T.W."/>
        </authorList>
    </citation>
    <scope>NUCLEOTIDE SEQUENCE [LARGE SCALE GENOMIC DNA]</scope>
    <source>
        <strain evidence="3">DSM 1968</strain>
    </source>
</reference>
<dbReference type="GO" id="GO:0031369">
    <property type="term" value="F:translation initiation factor binding"/>
    <property type="evidence" value="ECO:0007669"/>
    <property type="project" value="TreeGrafter"/>
</dbReference>
<dbReference type="PANTHER" id="PTHR10540:SF6">
    <property type="entry name" value="EUKARYOTIC TRANSLATION INITIATION FACTOR 3 SUBUNIT F"/>
    <property type="match status" value="1"/>
</dbReference>
<proteinExistence type="predicted"/>
<dbReference type="GO" id="GO:0003743">
    <property type="term" value="F:translation initiation factor activity"/>
    <property type="evidence" value="ECO:0007669"/>
    <property type="project" value="TreeGrafter"/>
</dbReference>
<sequence>MKSDILHLVKPSSLASTALSPLTVNVVIQPTALFSIFEASLRIQEGNSRVIGTLLGSRSDDNSNIDIRDAYIVQHNEQGDNVTVNEYNHKTFLNIYKKTSPKIMIVGWFSTISSLDIYSSLINNFYLDGNYSIPIVHLTLDSIDPSSNLPSVPKFDTYISTMVGKSAVNDQNSTVFVPIPHTLNYSSQEKNLLSWVSKAKDQSNSSVLLPSGQSTELINLSNDLKDVDDLIDKVSNYVSQVVNGEIEGDDEVGKYLLSNIPASPNNLGISKIEHLFNSHIQDTLMLEYLASSIKTQIELSAKLTTVV</sequence>
<dbReference type="GO" id="GO:0008237">
    <property type="term" value="F:metallopeptidase activity"/>
    <property type="evidence" value="ECO:0007669"/>
    <property type="project" value="InterPro"/>
</dbReference>
<dbReference type="InterPro" id="IPR037518">
    <property type="entry name" value="MPN"/>
</dbReference>
<keyword evidence="3" id="KW-1185">Reference proteome</keyword>